<sequence>MAEDGTLGPRRIILEGEDADLLLESLPTYSPVLEP</sequence>
<dbReference type="AlphaFoldDB" id="A0A6J4RTK4"/>
<proteinExistence type="predicted"/>
<protein>
    <submittedName>
        <fullName evidence="1">Uncharacterized protein</fullName>
    </submittedName>
</protein>
<organism evidence="1">
    <name type="scientific">uncultured Rubrobacteraceae bacterium</name>
    <dbReference type="NCBI Taxonomy" id="349277"/>
    <lineage>
        <taxon>Bacteria</taxon>
        <taxon>Bacillati</taxon>
        <taxon>Actinomycetota</taxon>
        <taxon>Rubrobacteria</taxon>
        <taxon>Rubrobacterales</taxon>
        <taxon>Rubrobacteraceae</taxon>
        <taxon>environmental samples</taxon>
    </lineage>
</organism>
<name>A0A6J4RTK4_9ACTN</name>
<reference evidence="1" key="1">
    <citation type="submission" date="2020-02" db="EMBL/GenBank/DDBJ databases">
        <authorList>
            <person name="Meier V. D."/>
        </authorList>
    </citation>
    <scope>NUCLEOTIDE SEQUENCE</scope>
    <source>
        <strain evidence="1">AVDCRST_MAG12</strain>
    </source>
</reference>
<accession>A0A6J4RTK4</accession>
<dbReference type="EMBL" id="CADCVK010000171">
    <property type="protein sequence ID" value="CAA9474872.1"/>
    <property type="molecule type" value="Genomic_DNA"/>
</dbReference>
<evidence type="ECO:0000313" key="1">
    <source>
        <dbReference type="EMBL" id="CAA9474872.1"/>
    </source>
</evidence>
<gene>
    <name evidence="1" type="ORF">AVDCRST_MAG12-1078</name>
</gene>